<evidence type="ECO:0000313" key="2">
    <source>
        <dbReference type="Proteomes" id="UP001497680"/>
    </source>
</evidence>
<evidence type="ECO:0000313" key="1">
    <source>
        <dbReference type="EMBL" id="KAI6089112.1"/>
    </source>
</evidence>
<sequence>MASTGIATRFLVISDTHVKEIPRGACELPVDVAIHCGNFTEESGIDEYRTALEQLREITALLKLVVPGNCDWTMDVPTFRENVGRVSHRVDAAAVRKEYGEYGEAVELFLDAKAEGIQLLLVEGTYKFKLDNGALLSVYASPFTPSDFDTMGFQYFSGDHSFDIPTNVDVVITHGPPHGILDMVAERRRGCPKLLRAIARAQPKLHCFGHIYDGWGAKLVTWRKENEDDDSASGSTPIVNNNKSRIIENISTLTTITDFDTLNMVYAKLDKLDQLDTRGYIYTGHCAVDKKPLKPNQTLFVNAAVDGTGDTVVETQLPWIVDIDLPLIPTNTNVLPTSEPTPEQTPEQTPEATPRQAPRDTATVSLPTPEATPEPTPRHGDEEATAFLPPVRIPATMQQLRSVFTSTRRPRRWSTAF</sequence>
<comment type="caution">
    <text evidence="1">The sequence shown here is derived from an EMBL/GenBank/DDBJ whole genome shotgun (WGS) entry which is preliminary data.</text>
</comment>
<gene>
    <name evidence="1" type="ORF">F4821DRAFT_65832</name>
</gene>
<reference evidence="1 2" key="1">
    <citation type="journal article" date="2022" name="New Phytol.">
        <title>Ecological generalism drives hyperdiversity of secondary metabolite gene clusters in xylarialean endophytes.</title>
        <authorList>
            <person name="Franco M.E.E."/>
            <person name="Wisecaver J.H."/>
            <person name="Arnold A.E."/>
            <person name="Ju Y.M."/>
            <person name="Slot J.C."/>
            <person name="Ahrendt S."/>
            <person name="Moore L.P."/>
            <person name="Eastman K.E."/>
            <person name="Scott K."/>
            <person name="Konkel Z."/>
            <person name="Mondo S.J."/>
            <person name="Kuo A."/>
            <person name="Hayes R.D."/>
            <person name="Haridas S."/>
            <person name="Andreopoulos B."/>
            <person name="Riley R."/>
            <person name="LaButti K."/>
            <person name="Pangilinan J."/>
            <person name="Lipzen A."/>
            <person name="Amirebrahimi M."/>
            <person name="Yan J."/>
            <person name="Adam C."/>
            <person name="Keymanesh K."/>
            <person name="Ng V."/>
            <person name="Louie K."/>
            <person name="Northen T."/>
            <person name="Drula E."/>
            <person name="Henrissat B."/>
            <person name="Hsieh H.M."/>
            <person name="Youens-Clark K."/>
            <person name="Lutzoni F."/>
            <person name="Miadlikowska J."/>
            <person name="Eastwood D.C."/>
            <person name="Hamelin R.C."/>
            <person name="Grigoriev I.V."/>
            <person name="U'Ren J.M."/>
        </authorList>
    </citation>
    <scope>NUCLEOTIDE SEQUENCE [LARGE SCALE GENOMIC DNA]</scope>
    <source>
        <strain evidence="1 2">ER1909</strain>
    </source>
</reference>
<organism evidence="1 2">
    <name type="scientific">Hypoxylon rubiginosum</name>
    <dbReference type="NCBI Taxonomy" id="110542"/>
    <lineage>
        <taxon>Eukaryota</taxon>
        <taxon>Fungi</taxon>
        <taxon>Dikarya</taxon>
        <taxon>Ascomycota</taxon>
        <taxon>Pezizomycotina</taxon>
        <taxon>Sordariomycetes</taxon>
        <taxon>Xylariomycetidae</taxon>
        <taxon>Xylariales</taxon>
        <taxon>Hypoxylaceae</taxon>
        <taxon>Hypoxylon</taxon>
    </lineage>
</organism>
<name>A0ACC0D999_9PEZI</name>
<dbReference type="Proteomes" id="UP001497680">
    <property type="component" value="Unassembled WGS sequence"/>
</dbReference>
<accession>A0ACC0D999</accession>
<keyword evidence="2" id="KW-1185">Reference proteome</keyword>
<protein>
    <submittedName>
        <fullName evidence="1">Metallo-dependent phosphatase-like protein</fullName>
    </submittedName>
</protein>
<dbReference type="EMBL" id="MU394297">
    <property type="protein sequence ID" value="KAI6089112.1"/>
    <property type="molecule type" value="Genomic_DNA"/>
</dbReference>
<proteinExistence type="predicted"/>